<proteinExistence type="predicted"/>
<keyword evidence="3" id="KW-1185">Reference proteome</keyword>
<protein>
    <submittedName>
        <fullName evidence="2">Uncharacterized protein</fullName>
    </submittedName>
</protein>
<dbReference type="Proteomes" id="UP001054252">
    <property type="component" value="Unassembled WGS sequence"/>
</dbReference>
<feature type="transmembrane region" description="Helical" evidence="1">
    <location>
        <begin position="12"/>
        <end position="33"/>
    </location>
</feature>
<dbReference type="AlphaFoldDB" id="A0AAV5KHD4"/>
<evidence type="ECO:0000256" key="1">
    <source>
        <dbReference type="SAM" id="Phobius"/>
    </source>
</evidence>
<evidence type="ECO:0000313" key="3">
    <source>
        <dbReference type="Proteomes" id="UP001054252"/>
    </source>
</evidence>
<keyword evidence="1" id="KW-0812">Transmembrane</keyword>
<gene>
    <name evidence="2" type="ORF">SLEP1_g33683</name>
</gene>
<organism evidence="2 3">
    <name type="scientific">Rubroshorea leprosula</name>
    <dbReference type="NCBI Taxonomy" id="152421"/>
    <lineage>
        <taxon>Eukaryota</taxon>
        <taxon>Viridiplantae</taxon>
        <taxon>Streptophyta</taxon>
        <taxon>Embryophyta</taxon>
        <taxon>Tracheophyta</taxon>
        <taxon>Spermatophyta</taxon>
        <taxon>Magnoliopsida</taxon>
        <taxon>eudicotyledons</taxon>
        <taxon>Gunneridae</taxon>
        <taxon>Pentapetalae</taxon>
        <taxon>rosids</taxon>
        <taxon>malvids</taxon>
        <taxon>Malvales</taxon>
        <taxon>Dipterocarpaceae</taxon>
        <taxon>Rubroshorea</taxon>
    </lineage>
</organism>
<name>A0AAV5KHD4_9ROSI</name>
<keyword evidence="1" id="KW-1133">Transmembrane helix</keyword>
<evidence type="ECO:0000313" key="2">
    <source>
        <dbReference type="EMBL" id="GKV24021.1"/>
    </source>
</evidence>
<keyword evidence="1" id="KW-0472">Membrane</keyword>
<sequence>MRVSDSLASTGTASGLTSILLLKSLQLGGFLSIPEGSFSNLSLLILSASFTFIILSVAFLIDMVAILQFLQGKP</sequence>
<dbReference type="EMBL" id="BPVZ01000064">
    <property type="protein sequence ID" value="GKV24021.1"/>
    <property type="molecule type" value="Genomic_DNA"/>
</dbReference>
<feature type="transmembrane region" description="Helical" evidence="1">
    <location>
        <begin position="45"/>
        <end position="70"/>
    </location>
</feature>
<reference evidence="2 3" key="1">
    <citation type="journal article" date="2021" name="Commun. Biol.">
        <title>The genome of Shorea leprosula (Dipterocarpaceae) highlights the ecological relevance of drought in aseasonal tropical rainforests.</title>
        <authorList>
            <person name="Ng K.K.S."/>
            <person name="Kobayashi M.J."/>
            <person name="Fawcett J.A."/>
            <person name="Hatakeyama M."/>
            <person name="Paape T."/>
            <person name="Ng C.H."/>
            <person name="Ang C.C."/>
            <person name="Tnah L.H."/>
            <person name="Lee C.T."/>
            <person name="Nishiyama T."/>
            <person name="Sese J."/>
            <person name="O'Brien M.J."/>
            <person name="Copetti D."/>
            <person name="Mohd Noor M.I."/>
            <person name="Ong R.C."/>
            <person name="Putra M."/>
            <person name="Sireger I.Z."/>
            <person name="Indrioko S."/>
            <person name="Kosugi Y."/>
            <person name="Izuno A."/>
            <person name="Isagi Y."/>
            <person name="Lee S.L."/>
            <person name="Shimizu K.K."/>
        </authorList>
    </citation>
    <scope>NUCLEOTIDE SEQUENCE [LARGE SCALE GENOMIC DNA]</scope>
    <source>
        <strain evidence="2">214</strain>
    </source>
</reference>
<accession>A0AAV5KHD4</accession>
<comment type="caution">
    <text evidence="2">The sequence shown here is derived from an EMBL/GenBank/DDBJ whole genome shotgun (WGS) entry which is preliminary data.</text>
</comment>